<dbReference type="RefSeq" id="WP_186934767.1">
    <property type="nucleotide sequence ID" value="NZ_JACOPS010000001.1"/>
</dbReference>
<dbReference type="Gene3D" id="3.10.580.10">
    <property type="entry name" value="CBS-domain"/>
    <property type="match status" value="1"/>
</dbReference>
<dbReference type="CDD" id="cd09834">
    <property type="entry name" value="CBS_pair_bac"/>
    <property type="match status" value="1"/>
</dbReference>
<evidence type="ECO:0000313" key="4">
    <source>
        <dbReference type="EMBL" id="MBC5727461.1"/>
    </source>
</evidence>
<feature type="domain" description="CBS" evidence="3">
    <location>
        <begin position="74"/>
        <end position="134"/>
    </location>
</feature>
<evidence type="ECO:0000256" key="2">
    <source>
        <dbReference type="PROSITE-ProRule" id="PRU00703"/>
    </source>
</evidence>
<accession>A0ABR7HIW4</accession>
<evidence type="ECO:0000259" key="3">
    <source>
        <dbReference type="PROSITE" id="PS51371"/>
    </source>
</evidence>
<evidence type="ECO:0000256" key="1">
    <source>
        <dbReference type="ARBA" id="ARBA00023122"/>
    </source>
</evidence>
<dbReference type="Pfam" id="PF00571">
    <property type="entry name" value="CBS"/>
    <property type="match status" value="2"/>
</dbReference>
<reference evidence="4 5" key="1">
    <citation type="submission" date="2020-08" db="EMBL/GenBank/DDBJ databases">
        <title>Genome public.</title>
        <authorList>
            <person name="Liu C."/>
            <person name="Sun Q."/>
        </authorList>
    </citation>
    <scope>NUCLEOTIDE SEQUENCE [LARGE SCALE GENOMIC DNA]</scope>
    <source>
        <strain evidence="4 5">NSJ-71</strain>
    </source>
</reference>
<dbReference type="PANTHER" id="PTHR43080">
    <property type="entry name" value="CBS DOMAIN-CONTAINING PROTEIN CBSX3, MITOCHONDRIAL"/>
    <property type="match status" value="1"/>
</dbReference>
<dbReference type="PROSITE" id="PS51371">
    <property type="entry name" value="CBS"/>
    <property type="match status" value="2"/>
</dbReference>
<comment type="caution">
    <text evidence="4">The sequence shown here is derived from an EMBL/GenBank/DDBJ whole genome shotgun (WGS) entry which is preliminary data.</text>
</comment>
<dbReference type="InterPro" id="IPR046342">
    <property type="entry name" value="CBS_dom_sf"/>
</dbReference>
<keyword evidence="5" id="KW-1185">Reference proteome</keyword>
<dbReference type="InterPro" id="IPR051257">
    <property type="entry name" value="Diverse_CBS-Domain"/>
</dbReference>
<gene>
    <name evidence="4" type="ORF">H8R91_02720</name>
</gene>
<protein>
    <submittedName>
        <fullName evidence="4">CBS domain-containing protein</fullName>
    </submittedName>
</protein>
<keyword evidence="1 2" id="KW-0129">CBS domain</keyword>
<proteinExistence type="predicted"/>
<name>A0ABR7HIW4_9FIRM</name>
<dbReference type="InterPro" id="IPR000644">
    <property type="entry name" value="CBS_dom"/>
</dbReference>
<dbReference type="EMBL" id="JACOPS010000001">
    <property type="protein sequence ID" value="MBC5727461.1"/>
    <property type="molecule type" value="Genomic_DNA"/>
</dbReference>
<organism evidence="4 5">
    <name type="scientific">Ruminococcus intestinalis</name>
    <dbReference type="NCBI Taxonomy" id="2763066"/>
    <lineage>
        <taxon>Bacteria</taxon>
        <taxon>Bacillati</taxon>
        <taxon>Bacillota</taxon>
        <taxon>Clostridia</taxon>
        <taxon>Eubacteriales</taxon>
        <taxon>Oscillospiraceae</taxon>
        <taxon>Ruminococcus</taxon>
    </lineage>
</organism>
<dbReference type="Proteomes" id="UP000636755">
    <property type="component" value="Unassembled WGS sequence"/>
</dbReference>
<dbReference type="PANTHER" id="PTHR43080:SF26">
    <property type="entry name" value="REGULATORY PROTEIN"/>
    <property type="match status" value="1"/>
</dbReference>
<sequence>MNIVMLLKPKETVAYIYEDSTIRQALEKMKAHSYTAVPVIDEYGKYVGTVSEGDFLWYIVEKQTQGMKSQEKYFVRDLIRTDFNPSVKISVDMKELYERALNQNFIPVTDDLGVFIGIVTRKDLISHFVDKSKL</sequence>
<feature type="domain" description="CBS" evidence="3">
    <location>
        <begin position="7"/>
        <end position="69"/>
    </location>
</feature>
<evidence type="ECO:0000313" key="5">
    <source>
        <dbReference type="Proteomes" id="UP000636755"/>
    </source>
</evidence>
<dbReference type="SMART" id="SM00116">
    <property type="entry name" value="CBS"/>
    <property type="match status" value="2"/>
</dbReference>
<dbReference type="SUPFAM" id="SSF54631">
    <property type="entry name" value="CBS-domain pair"/>
    <property type="match status" value="1"/>
</dbReference>